<proteinExistence type="inferred from homology"/>
<keyword evidence="7" id="KW-0732">Signal</keyword>
<feature type="signal peptide" evidence="7">
    <location>
        <begin position="1"/>
        <end position="32"/>
    </location>
</feature>
<organism evidence="11 12">
    <name type="scientific">Thermostaphylospora chromogena</name>
    <dbReference type="NCBI Taxonomy" id="35622"/>
    <lineage>
        <taxon>Bacteria</taxon>
        <taxon>Bacillati</taxon>
        <taxon>Actinomycetota</taxon>
        <taxon>Actinomycetes</taxon>
        <taxon>Streptosporangiales</taxon>
        <taxon>Thermomonosporaceae</taxon>
        <taxon>Thermostaphylospora</taxon>
    </lineage>
</organism>
<dbReference type="GO" id="GO:0006508">
    <property type="term" value="P:proteolysis"/>
    <property type="evidence" value="ECO:0007669"/>
    <property type="project" value="UniProtKB-KW"/>
</dbReference>
<dbReference type="InterPro" id="IPR041469">
    <property type="entry name" value="Subtilisin-like_FN3"/>
</dbReference>
<name>A0A1H1GGX4_9ACTN</name>
<keyword evidence="12" id="KW-1185">Reference proteome</keyword>
<evidence type="ECO:0000313" key="12">
    <source>
        <dbReference type="Proteomes" id="UP000217103"/>
    </source>
</evidence>
<reference evidence="11 12" key="1">
    <citation type="submission" date="2016-10" db="EMBL/GenBank/DDBJ databases">
        <authorList>
            <person name="de Groot N.N."/>
        </authorList>
    </citation>
    <scope>NUCLEOTIDE SEQUENCE [LARGE SCALE GENOMIC DNA]</scope>
    <source>
        <strain evidence="11 12">DSM 43794</strain>
    </source>
</reference>
<dbReference type="PANTHER" id="PTHR10795">
    <property type="entry name" value="PROPROTEIN CONVERTASE SUBTILISIN/KEXIN"/>
    <property type="match status" value="1"/>
</dbReference>
<dbReference type="SUPFAM" id="SSF52743">
    <property type="entry name" value="Subtilisin-like"/>
    <property type="match status" value="1"/>
</dbReference>
<dbReference type="Pfam" id="PF17766">
    <property type="entry name" value="fn3_6"/>
    <property type="match status" value="1"/>
</dbReference>
<dbReference type="Pfam" id="PF02225">
    <property type="entry name" value="PA"/>
    <property type="match status" value="1"/>
</dbReference>
<feature type="chain" id="PRO_5011644605" evidence="7">
    <location>
        <begin position="33"/>
        <end position="1115"/>
    </location>
</feature>
<dbReference type="Proteomes" id="UP000217103">
    <property type="component" value="Unassembled WGS sequence"/>
</dbReference>
<dbReference type="InterPro" id="IPR023828">
    <property type="entry name" value="Peptidase_S8_Ser-AS"/>
</dbReference>
<keyword evidence="3 5" id="KW-0720">Serine protease</keyword>
<feature type="region of interest" description="Disordered" evidence="6">
    <location>
        <begin position="292"/>
        <end position="311"/>
    </location>
</feature>
<evidence type="ECO:0000256" key="1">
    <source>
        <dbReference type="ARBA" id="ARBA00022670"/>
    </source>
</evidence>
<dbReference type="Gene3D" id="3.50.30.30">
    <property type="match status" value="1"/>
</dbReference>
<accession>A0A1H1GGX4</accession>
<dbReference type="PROSITE" id="PS51892">
    <property type="entry name" value="SUBTILASE"/>
    <property type="match status" value="1"/>
</dbReference>
<feature type="domain" description="Peptidase S8/S53" evidence="8">
    <location>
        <begin position="214"/>
        <end position="660"/>
    </location>
</feature>
<evidence type="ECO:0000259" key="9">
    <source>
        <dbReference type="Pfam" id="PF02225"/>
    </source>
</evidence>
<feature type="domain" description="PA" evidence="9">
    <location>
        <begin position="471"/>
        <end position="542"/>
    </location>
</feature>
<dbReference type="InterPro" id="IPR003137">
    <property type="entry name" value="PA_domain"/>
</dbReference>
<gene>
    <name evidence="11" type="ORF">SAMN04489764_3584</name>
</gene>
<evidence type="ECO:0000259" key="10">
    <source>
        <dbReference type="Pfam" id="PF17766"/>
    </source>
</evidence>
<dbReference type="Gene3D" id="2.60.40.2310">
    <property type="match status" value="1"/>
</dbReference>
<feature type="region of interest" description="Disordered" evidence="6">
    <location>
        <begin position="99"/>
        <end position="118"/>
    </location>
</feature>
<dbReference type="InterPro" id="IPR045051">
    <property type="entry name" value="SBT"/>
</dbReference>
<evidence type="ECO:0000313" key="11">
    <source>
        <dbReference type="EMBL" id="SDR12427.1"/>
    </source>
</evidence>
<keyword evidence="2 5" id="KW-0378">Hydrolase</keyword>
<dbReference type="PRINTS" id="PR00723">
    <property type="entry name" value="SUBTILISIN"/>
</dbReference>
<evidence type="ECO:0000256" key="2">
    <source>
        <dbReference type="ARBA" id="ARBA00022801"/>
    </source>
</evidence>
<dbReference type="CDD" id="cd02120">
    <property type="entry name" value="PA_subtilisin_like"/>
    <property type="match status" value="1"/>
</dbReference>
<dbReference type="InterPro" id="IPR000209">
    <property type="entry name" value="Peptidase_S8/S53_dom"/>
</dbReference>
<comment type="similarity">
    <text evidence="5">Belongs to the peptidase S8 family.</text>
</comment>
<dbReference type="GO" id="GO:0004252">
    <property type="term" value="F:serine-type endopeptidase activity"/>
    <property type="evidence" value="ECO:0007669"/>
    <property type="project" value="UniProtKB-UniRule"/>
</dbReference>
<evidence type="ECO:0000256" key="6">
    <source>
        <dbReference type="SAM" id="MobiDB-lite"/>
    </source>
</evidence>
<dbReference type="InterPro" id="IPR036852">
    <property type="entry name" value="Peptidase_S8/S53_dom_sf"/>
</dbReference>
<feature type="active site" description="Charge relay system" evidence="4 5">
    <location>
        <position position="303"/>
    </location>
</feature>
<dbReference type="AlphaFoldDB" id="A0A1H1GGX4"/>
<dbReference type="CDD" id="cd04852">
    <property type="entry name" value="Peptidases_S8_3"/>
    <property type="match status" value="1"/>
</dbReference>
<evidence type="ECO:0000256" key="3">
    <source>
        <dbReference type="ARBA" id="ARBA00022825"/>
    </source>
</evidence>
<feature type="active site" description="Charge relay system" evidence="4 5">
    <location>
        <position position="223"/>
    </location>
</feature>
<sequence length="1115" mass="115087">MSRKHPHLTRLASLGAGLGVVAALLPATSAAADPTPAPSPTRDWRATALQTQGDPVKGAKSDSGKLAKSDAALLKATSAQQVNVVVKLDYDALASYKGDLPGLPATSPSQTGEELDPDGPAARKYLEHIEKIENTFLSELGKRVPEARAGQKLRTVYGGVALRLPANRAADLLKLPGVAAVQEDRAHRPLTDASPEFIGAPAIYSKLGGSASSGKGVIVGILDTGAWPEHPSFADPGGLPEPPPTLDGAPRECDFGDNPLTPENDPFTCNNKLIGGRTFLDTYNAIHPGSETYPDTARDSDGHGTHTASTAAGAAVEDADTLGISRGPIHGVAPAAAVSVYKVCGAVGCYQSDSVQAVGRAIRDGVKVINFSIGGGEDPYSDPVELAFLDAYAAGVLVAASAGNSGPDAGTVEHNGPWTTTVAASTQTRTYQSTITLNGADGATATLKGASITAGVDSPLPVVLASAEPYGDPLCESPAPAGLFDGKIVACQRGPNRVLKSYNVSQGGAAGMILYNSTPLDVMTDNHWVPTVHIDKPEADALLSFLAANPGATASFTQGTEASWQGDVIASFSSRGPGGDFLKPDVTAPGLHILAGTTPTPDSPLGGPPGRLYQAIAGTSMSSPHVAGAAALVFALHPDWTPGQVKSALTTTAKTDVLKQDRTTPADPFDTGSGRIDLTKAGDPGLTLDVSAADFAASADDPLNRIDLNLPSVNAPTMPGVITAKRTFKNVTRSTLTFTAKGSTVDGANITVLPPLFSVRPGKSVKLTIAITAPELAEGQYFGRVELKQVGGKRRLSLPVAFHRQDGAVPVDQTCDPTSIARGGETTCTVTIENTTSEDTEVTAVSTLDGRLRLESVTGAKNLAGRIATAKVKLAGREPHRPDIAPGAGPAGYLPLDLFGITPDPIGDEEAVNYTVPPFVFAGKTYSRIGVTSNGYTVVGGVNDPAQISATPQRFPDPAAPNGVLATYWTDLDGTSAPGLLVALLTDGVDDWLVVEWRVHVRGTSDLKVFQQWIGVNGTEDISYAYDPDRLPGEPPSGLELTVGAENDEGTAGAQITGAPTEDLRVTSTPGAPGEKHTYTMKIKGVGKGTGTITTATSTEQVKGITVEVDRITVK</sequence>
<keyword evidence="1 5" id="KW-0645">Protease</keyword>
<evidence type="ECO:0000256" key="7">
    <source>
        <dbReference type="SAM" id="SignalP"/>
    </source>
</evidence>
<feature type="active site" description="Charge relay system" evidence="4 5">
    <location>
        <position position="620"/>
    </location>
</feature>
<evidence type="ECO:0000256" key="4">
    <source>
        <dbReference type="PIRSR" id="PIRSR615500-1"/>
    </source>
</evidence>
<dbReference type="InterPro" id="IPR015500">
    <property type="entry name" value="Peptidase_S8_subtilisin-rel"/>
</dbReference>
<dbReference type="PROSITE" id="PS00138">
    <property type="entry name" value="SUBTILASE_SER"/>
    <property type="match status" value="1"/>
</dbReference>
<dbReference type="InterPro" id="IPR034197">
    <property type="entry name" value="Peptidases_S8_3"/>
</dbReference>
<dbReference type="EMBL" id="FNKK01000002">
    <property type="protein sequence ID" value="SDR12427.1"/>
    <property type="molecule type" value="Genomic_DNA"/>
</dbReference>
<feature type="domain" description="Subtilisin-like protease fibronectin type-III" evidence="10">
    <location>
        <begin position="707"/>
        <end position="801"/>
    </location>
</feature>
<dbReference type="Gene3D" id="3.40.50.200">
    <property type="entry name" value="Peptidase S8/S53 domain"/>
    <property type="match status" value="1"/>
</dbReference>
<dbReference type="RefSeq" id="WP_207549988.1">
    <property type="nucleotide sequence ID" value="NZ_FNKK01000002.1"/>
</dbReference>
<protein>
    <submittedName>
        <fullName evidence="11">PA domain-containing protein</fullName>
    </submittedName>
</protein>
<evidence type="ECO:0000256" key="5">
    <source>
        <dbReference type="PROSITE-ProRule" id="PRU01240"/>
    </source>
</evidence>
<evidence type="ECO:0000259" key="8">
    <source>
        <dbReference type="Pfam" id="PF00082"/>
    </source>
</evidence>
<dbReference type="Pfam" id="PF00082">
    <property type="entry name" value="Peptidase_S8"/>
    <property type="match status" value="1"/>
</dbReference>
<dbReference type="STRING" id="35622.SAMN04489764_3584"/>